<evidence type="ECO:0000313" key="2">
    <source>
        <dbReference type="EMBL" id="BBJ04396.1"/>
    </source>
</evidence>
<evidence type="ECO:0000256" key="1">
    <source>
        <dbReference type="SAM" id="Phobius"/>
    </source>
</evidence>
<reference evidence="2" key="1">
    <citation type="submission" date="2019-03" db="EMBL/GenBank/DDBJ databases">
        <title>Whole genome analysis of nitrate-reducing bacteria Marinobacter hydrocarbonoclasticus YB03.</title>
        <authorList>
            <person name="Azam A.H."/>
            <person name="Yuk S.R."/>
            <person name="Kamarisima K."/>
            <person name="Miyanaga K."/>
            <person name="Tanji Y."/>
        </authorList>
    </citation>
    <scope>NUCLEOTIDE SEQUENCE</scope>
    <source>
        <strain evidence="2">YB03</strain>
    </source>
</reference>
<keyword evidence="1" id="KW-0472">Membrane</keyword>
<accession>A0A455W503</accession>
<proteinExistence type="predicted"/>
<keyword evidence="1" id="KW-0812">Transmembrane</keyword>
<name>A0A455W503_MARNT</name>
<dbReference type="AlphaFoldDB" id="A0A455W503"/>
<gene>
    <name evidence="2" type="ORF">YBY_22450</name>
</gene>
<keyword evidence="1" id="KW-1133">Transmembrane helix</keyword>
<sequence length="162" mass="17723">MKYNDLPKEEKEKLNGYLVKQAAQQSENGRELFENISKSILYANTGGVAVTSSLIAAGPSGNNVSFLGLSFLLFVLGVALFIVFRFHLSLAVGRSVEKVKQFHHEVIDGLADVSGDSINTRMAKISGRLDGNTPMWVIFPPMLMFIIGATLGCSWVVLRFVV</sequence>
<feature type="transmembrane region" description="Helical" evidence="1">
    <location>
        <begin position="64"/>
        <end position="84"/>
    </location>
</feature>
<feature type="transmembrane region" description="Helical" evidence="1">
    <location>
        <begin position="136"/>
        <end position="158"/>
    </location>
</feature>
<dbReference type="EMBL" id="AP019537">
    <property type="protein sequence ID" value="BBJ04396.1"/>
    <property type="molecule type" value="Genomic_DNA"/>
</dbReference>
<protein>
    <submittedName>
        <fullName evidence="2">Uncharacterized protein</fullName>
    </submittedName>
</protein>
<organism evidence="2">
    <name type="scientific">Marinobacter nauticus</name>
    <name type="common">Marinobacter hydrocarbonoclasticus</name>
    <name type="synonym">Marinobacter aquaeolei</name>
    <dbReference type="NCBI Taxonomy" id="2743"/>
    <lineage>
        <taxon>Bacteria</taxon>
        <taxon>Pseudomonadati</taxon>
        <taxon>Pseudomonadota</taxon>
        <taxon>Gammaproteobacteria</taxon>
        <taxon>Pseudomonadales</taxon>
        <taxon>Marinobacteraceae</taxon>
        <taxon>Marinobacter</taxon>
    </lineage>
</organism>